<dbReference type="InterPro" id="IPR013665">
    <property type="entry name" value="Sfi1_dom"/>
</dbReference>
<evidence type="ECO:0000313" key="4">
    <source>
        <dbReference type="Proteomes" id="UP000824998"/>
    </source>
</evidence>
<proteinExistence type="predicted"/>
<accession>A0A9P7YG37</accession>
<feature type="compositionally biased region" description="Basic and acidic residues" evidence="1">
    <location>
        <begin position="1069"/>
        <end position="1078"/>
    </location>
</feature>
<feature type="region of interest" description="Disordered" evidence="1">
    <location>
        <begin position="208"/>
        <end position="285"/>
    </location>
</feature>
<feature type="compositionally biased region" description="Basic and acidic residues" evidence="1">
    <location>
        <begin position="147"/>
        <end position="167"/>
    </location>
</feature>
<protein>
    <submittedName>
        <fullName evidence="3">Sfi1 spindle body protein-domain-containing protein</fullName>
    </submittedName>
</protein>
<evidence type="ECO:0000313" key="3">
    <source>
        <dbReference type="EMBL" id="KAG9233034.1"/>
    </source>
</evidence>
<sequence>MPPPEVPSPSNEGARSTEIEEPYYSNEDVAILHDIVVLAQELLPNLPERERLPTTALFDAYYDILPRLGIDADHDSRYARVLFKIGGLRGIAGGLYEKFEEVLGRMGIEIELEHAHDEEEEEGQSRFGDSKNGLDIQGIATHGTTPPKDETIGSKTVDSRGRPRRNSESSMWKLGNQSASKRKAKRNSFSSGVDLDVQNNARAEFLEEMGRLRPPAPAPDQAIRRPEDKEHSHQVGAWVESHQSRQSRRRGRSVSTIASLRIRRRSPSPRLGHPDPHQKSSYVPQDEYLIASEDTAVTSATVEEEEIDEEPTGPQLAFQVNLQSSSLSQIKASLILQNHLGFLAISQIRQWRSRAFIARERRLQMENIAFRHDTSVLLRSALATWQLGALFKRRMRETTTFFAHLEERATRARNLYLMLKVLQHWLDNAQEQVQRTSFARRHIIKTRIFNAWAEMTTVNVMKAERNVQRKFFAVWKTRKAEIAHQDCNAIQKYEENLVRSVYVQWIYGRREQVAQRHRANKLKRKTLLSWVVTYHGHWDNNQIAAEERQDKLILVAIRRWRELTLHHSQQDYDAVTAYRERTSRNAIRKWRRETQVIPAKQMVQSDVKYRIVRKTFYIWRHRTRQEEQASATDRIKILREALTTWRHQVRFQVVSRKVRTRIAEEALYKWAMAQRCSWFQRQRKRKLLCSTMQAWSDRKQRAREHRWQQEDIAHAYTVQKIENTVLALWYRQMVLQQDRETVATSFSQPRLLQGVLAKWSKRTRHLQQLNHWSRDAEFYFQASKALKKWKISAESSRRERRKLAYTQTRRTVKMGLARSILREWRQKARNILEIEDQAHDVRHNKVVVRGVAIFERWYAHTGEIASMEALAREHVLRKHLIIWKQRSGAYQALEKEAILTYQEHRQSRAIKKWNLAILQLGAQTNYAYDIREKNAKRTFRKILAYWRYKATQKRPPKVIWSNGGNEHLGATARTEAWTEFGDGPEGDEWMKEFDEVDVVMGTPIPGYLSTPSKRSERVMAVAARLSTTPKVPLSTPFERQLRAQYSGGQLHSFRKGRPGKSTLSMGGFEDIRARSHNG</sequence>
<feature type="region of interest" description="Disordered" evidence="1">
    <location>
        <begin position="116"/>
        <end position="195"/>
    </location>
</feature>
<dbReference type="Pfam" id="PF08457">
    <property type="entry name" value="Sfi1"/>
    <property type="match status" value="1"/>
</dbReference>
<gene>
    <name evidence="3" type="ORF">BJ875DRAFT_59882</name>
</gene>
<dbReference type="AlphaFoldDB" id="A0A9P7YG37"/>
<evidence type="ECO:0000256" key="1">
    <source>
        <dbReference type="SAM" id="MobiDB-lite"/>
    </source>
</evidence>
<dbReference type="OrthoDB" id="5215300at2759"/>
<name>A0A9P7YG37_9HELO</name>
<reference evidence="3" key="1">
    <citation type="journal article" date="2021" name="IMA Fungus">
        <title>Genomic characterization of three marine fungi, including Emericellopsis atlantica sp. nov. with signatures of a generalist lifestyle and marine biomass degradation.</title>
        <authorList>
            <person name="Hagestad O.C."/>
            <person name="Hou L."/>
            <person name="Andersen J.H."/>
            <person name="Hansen E.H."/>
            <person name="Altermark B."/>
            <person name="Li C."/>
            <person name="Kuhnert E."/>
            <person name="Cox R.J."/>
            <person name="Crous P.W."/>
            <person name="Spatafora J.W."/>
            <person name="Lail K."/>
            <person name="Amirebrahimi M."/>
            <person name="Lipzen A."/>
            <person name="Pangilinan J."/>
            <person name="Andreopoulos W."/>
            <person name="Hayes R.D."/>
            <person name="Ng V."/>
            <person name="Grigoriev I.V."/>
            <person name="Jackson S.A."/>
            <person name="Sutton T.D.S."/>
            <person name="Dobson A.D.W."/>
            <person name="Rama T."/>
        </authorList>
    </citation>
    <scope>NUCLEOTIDE SEQUENCE</scope>
    <source>
        <strain evidence="3">TRa018bII</strain>
    </source>
</reference>
<keyword evidence="4" id="KW-1185">Reference proteome</keyword>
<feature type="compositionally biased region" description="Basic and acidic residues" evidence="1">
    <location>
        <begin position="222"/>
        <end position="233"/>
    </location>
</feature>
<evidence type="ECO:0000259" key="2">
    <source>
        <dbReference type="Pfam" id="PF08457"/>
    </source>
</evidence>
<dbReference type="EMBL" id="MU251519">
    <property type="protein sequence ID" value="KAG9233034.1"/>
    <property type="molecule type" value="Genomic_DNA"/>
</dbReference>
<feature type="region of interest" description="Disordered" evidence="1">
    <location>
        <begin position="1045"/>
        <end position="1078"/>
    </location>
</feature>
<dbReference type="Proteomes" id="UP000824998">
    <property type="component" value="Unassembled WGS sequence"/>
</dbReference>
<comment type="caution">
    <text evidence="3">The sequence shown here is derived from an EMBL/GenBank/DDBJ whole genome shotgun (WGS) entry which is preliminary data.</text>
</comment>
<organism evidence="3 4">
    <name type="scientific">Amylocarpus encephaloides</name>
    <dbReference type="NCBI Taxonomy" id="45428"/>
    <lineage>
        <taxon>Eukaryota</taxon>
        <taxon>Fungi</taxon>
        <taxon>Dikarya</taxon>
        <taxon>Ascomycota</taxon>
        <taxon>Pezizomycotina</taxon>
        <taxon>Leotiomycetes</taxon>
        <taxon>Helotiales</taxon>
        <taxon>Helotiales incertae sedis</taxon>
        <taxon>Amylocarpus</taxon>
    </lineage>
</organism>
<feature type="domain" description="Sfi1 spindle body" evidence="2">
    <location>
        <begin position="392"/>
        <end position="949"/>
    </location>
</feature>